<dbReference type="KEGG" id="lgi:LOTGIDRAFT_157958"/>
<keyword evidence="1" id="KW-1133">Transmembrane helix</keyword>
<sequence length="143" mass="16782">MDPINVNEIQGLWSYLKSIDWSDHWLKALGAFHLTCITITILSRNSTTAQAFYFAFLLVAVYAAETINKWAAENYRLFSRQQYFDSNGLFISVVYSLPILFNCLVIVILWLRNTVLLMSEVKRLKIKKIIIDDKRREEEKKEK</sequence>
<keyword evidence="1" id="KW-0472">Membrane</keyword>
<dbReference type="EMBL" id="KB200701">
    <property type="protein sequence ID" value="ESP00671.1"/>
    <property type="molecule type" value="Genomic_DNA"/>
</dbReference>
<feature type="transmembrane region" description="Helical" evidence="1">
    <location>
        <begin position="88"/>
        <end position="111"/>
    </location>
</feature>
<accession>V4AZU5</accession>
<dbReference type="OrthoDB" id="411535at2759"/>
<name>V4AZU5_LOTGI</name>
<dbReference type="RefSeq" id="XP_009048790.1">
    <property type="nucleotide sequence ID" value="XM_009050542.1"/>
</dbReference>
<proteinExistence type="predicted"/>
<dbReference type="Pfam" id="PF14770">
    <property type="entry name" value="TMEM18"/>
    <property type="match status" value="1"/>
</dbReference>
<dbReference type="AlphaFoldDB" id="V4AZU5"/>
<keyword evidence="3" id="KW-1185">Reference proteome</keyword>
<organism evidence="2 3">
    <name type="scientific">Lottia gigantea</name>
    <name type="common">Giant owl limpet</name>
    <dbReference type="NCBI Taxonomy" id="225164"/>
    <lineage>
        <taxon>Eukaryota</taxon>
        <taxon>Metazoa</taxon>
        <taxon>Spiralia</taxon>
        <taxon>Lophotrochozoa</taxon>
        <taxon>Mollusca</taxon>
        <taxon>Gastropoda</taxon>
        <taxon>Patellogastropoda</taxon>
        <taxon>Lottioidea</taxon>
        <taxon>Lottiidae</taxon>
        <taxon>Lottia</taxon>
    </lineage>
</organism>
<dbReference type="CTD" id="20237565"/>
<feature type="transmembrane region" description="Helical" evidence="1">
    <location>
        <begin position="51"/>
        <end position="68"/>
    </location>
</feature>
<dbReference type="HOGENOM" id="CLU_101161_0_0_1"/>
<evidence type="ECO:0000313" key="2">
    <source>
        <dbReference type="EMBL" id="ESP00671.1"/>
    </source>
</evidence>
<dbReference type="GeneID" id="20237565"/>
<dbReference type="InterPro" id="IPR026721">
    <property type="entry name" value="TMEM18"/>
</dbReference>
<dbReference type="OMA" id="TFSKQQY"/>
<evidence type="ECO:0000256" key="1">
    <source>
        <dbReference type="SAM" id="Phobius"/>
    </source>
</evidence>
<reference evidence="2 3" key="1">
    <citation type="journal article" date="2013" name="Nature">
        <title>Insights into bilaterian evolution from three spiralian genomes.</title>
        <authorList>
            <person name="Simakov O."/>
            <person name="Marletaz F."/>
            <person name="Cho S.J."/>
            <person name="Edsinger-Gonzales E."/>
            <person name="Havlak P."/>
            <person name="Hellsten U."/>
            <person name="Kuo D.H."/>
            <person name="Larsson T."/>
            <person name="Lv J."/>
            <person name="Arendt D."/>
            <person name="Savage R."/>
            <person name="Osoegawa K."/>
            <person name="de Jong P."/>
            <person name="Grimwood J."/>
            <person name="Chapman J.A."/>
            <person name="Shapiro H."/>
            <person name="Aerts A."/>
            <person name="Otillar R.P."/>
            <person name="Terry A.Y."/>
            <person name="Boore J.L."/>
            <person name="Grigoriev I.V."/>
            <person name="Lindberg D.R."/>
            <person name="Seaver E.C."/>
            <person name="Weisblat D.A."/>
            <person name="Putnam N.H."/>
            <person name="Rokhsar D.S."/>
        </authorList>
    </citation>
    <scope>NUCLEOTIDE SEQUENCE [LARGE SCALE GENOMIC DNA]</scope>
</reference>
<dbReference type="Proteomes" id="UP000030746">
    <property type="component" value="Unassembled WGS sequence"/>
</dbReference>
<evidence type="ECO:0000313" key="3">
    <source>
        <dbReference type="Proteomes" id="UP000030746"/>
    </source>
</evidence>
<gene>
    <name evidence="2" type="ORF">LOTGIDRAFT_157958</name>
</gene>
<protein>
    <submittedName>
        <fullName evidence="2">Uncharacterized protein</fullName>
    </submittedName>
</protein>
<keyword evidence="1" id="KW-0812">Transmembrane</keyword>